<dbReference type="Gene3D" id="3.40.960.10">
    <property type="entry name" value="VSR Endonuclease"/>
    <property type="match status" value="1"/>
</dbReference>
<evidence type="ECO:0000313" key="2">
    <source>
        <dbReference type="EMBL" id="BAQ02815.1"/>
    </source>
</evidence>
<sequence>MKKYLKNLDTETENLFNEIRSLLSNKNSKSWHTSINASGREHLKNAVLRVYPSSDFLLSEALKLIINQEEPPYAVCGRKCKYFNGQYDRYCSLGVKPNKNTYCEKCNKHWREKKNKSTKENCLNQYNVEHPFQRNDVKTKVHETKIRKYGTNYNKIISNKSFSTYYNKTGYSCPLSNPDIQQKIKETNIKNYGYENPGSSPLIVQKRKNTQKKLYGHEHSMQNGDIKLKVLIKSATQRMDSINSKLEFTNFIPLFDISDLIGLDTYNKMPYWCNTHGLFYSCSNYKIICNECTPVHISTQHKEILNFIENLGIECVTNTRSVLKSTMELDIFIPDLNVAIEINGMYWHSTEYKERLYHQNKMLECKEHGIHLIQIWEDEWNTKQDLVKFRLMNVLKCSSTIYARKCKIKEINKKECDNFINTYHIQGSSSSSIRIGLYYENELYAVMTFGKSRFDKTVQYELIRYCSKSTVVGGASKLLKYFEKKYKPVSLISYADACWSTGDLYIKLGFTYNGLTEPGYFYYKSSTGRISRHQCQKKKLVNQGYDENLSEYQICTTVLKYNKIFDCGNFKFTKYYI</sequence>
<dbReference type="OrthoDB" id="5066at10239"/>
<proteinExistence type="predicted"/>
<dbReference type="InterPro" id="IPR055910">
    <property type="entry name" value="DUF7487"/>
</dbReference>
<dbReference type="SUPFAM" id="SSF52980">
    <property type="entry name" value="Restriction endonuclease-like"/>
    <property type="match status" value="1"/>
</dbReference>
<dbReference type="GeneID" id="80645242"/>
<dbReference type="Proteomes" id="UP000202478">
    <property type="component" value="Segment"/>
</dbReference>
<feature type="domain" description="DUF7487" evidence="1">
    <location>
        <begin position="162"/>
        <end position="230"/>
    </location>
</feature>
<organism evidence="2 3">
    <name type="scientific">Klebsiella phage K64-1</name>
    <name type="common">Bacteriophage K64-1</name>
    <dbReference type="NCBI Taxonomy" id="1439894"/>
    <lineage>
        <taxon>Viruses</taxon>
        <taxon>Duplodnaviria</taxon>
        <taxon>Heunggongvirae</taxon>
        <taxon>Uroviricota</taxon>
        <taxon>Caudoviricetes</taxon>
        <taxon>Alcyoneusvirus</taxon>
        <taxon>Alcyoneusvirus K641</taxon>
    </lineage>
</organism>
<dbReference type="GO" id="GO:0004519">
    <property type="term" value="F:endonuclease activity"/>
    <property type="evidence" value="ECO:0007669"/>
    <property type="project" value="UniProtKB-KW"/>
</dbReference>
<reference evidence="2 3" key="1">
    <citation type="journal article" date="2014" name="Antimicrob. Agents Chemother.">
        <title>Identification of capsular types in carbapenem-resistant Klebsiella pneumoniae strains by wzc sequencing and implications in capsule depolymerase treatment.</title>
        <authorList>
            <person name="Pan Y.-J."/>
            <person name="Lin T.-L."/>
            <person name="Lin Y.-T."/>
            <person name="Su P.-A."/>
            <person name="Chen C.-T."/>
            <person name="Hsieh P.-F."/>
            <person name="Hsu C.-R."/>
            <person name="Chen C.-C."/>
            <person name="Hsieh Y.-C."/>
            <person name="Wang J.-T."/>
        </authorList>
    </citation>
    <scope>NUCLEOTIDE SEQUENCE [LARGE SCALE GENOMIC DNA]</scope>
</reference>
<dbReference type="CDD" id="cd22328">
    <property type="entry name" value="Hef-like"/>
    <property type="match status" value="1"/>
</dbReference>
<accession>A0A0A8J9Y0</accession>
<protein>
    <submittedName>
        <fullName evidence="2">Putative homing endonuclease</fullName>
    </submittedName>
</protein>
<keyword evidence="2" id="KW-0255">Endonuclease</keyword>
<dbReference type="RefSeq" id="YP_010843057.1">
    <property type="nucleotide sequence ID" value="NC_027399.1"/>
</dbReference>
<dbReference type="EMBL" id="AB897757">
    <property type="protein sequence ID" value="BAQ02815.1"/>
    <property type="molecule type" value="Genomic_DNA"/>
</dbReference>
<organismHost>
    <name type="scientific">Klebsiella</name>
    <dbReference type="NCBI Taxonomy" id="570"/>
</organismHost>
<evidence type="ECO:0000313" key="3">
    <source>
        <dbReference type="Proteomes" id="UP000202478"/>
    </source>
</evidence>
<dbReference type="Pfam" id="PF24308">
    <property type="entry name" value="DUF7487"/>
    <property type="match status" value="1"/>
</dbReference>
<dbReference type="KEGG" id="vg:80645242"/>
<keyword evidence="2" id="KW-0378">Hydrolase</keyword>
<dbReference type="InterPro" id="IPR011335">
    <property type="entry name" value="Restrct_endonuc-II-like"/>
</dbReference>
<keyword evidence="3" id="KW-1185">Reference proteome</keyword>
<keyword evidence="2" id="KW-0540">Nuclease</keyword>
<evidence type="ECO:0000259" key="1">
    <source>
        <dbReference type="Pfam" id="PF24308"/>
    </source>
</evidence>
<name>A0A0A8J9Y0_BPK64</name>